<dbReference type="EC" id="3.6.4.13" evidence="2"/>
<dbReference type="InterPro" id="IPR027417">
    <property type="entry name" value="P-loop_NTPase"/>
</dbReference>
<evidence type="ECO:0000256" key="4">
    <source>
        <dbReference type="ARBA" id="ARBA00022801"/>
    </source>
</evidence>
<dbReference type="PROSITE" id="PS00690">
    <property type="entry name" value="DEAH_ATP_HELICASE"/>
    <property type="match status" value="1"/>
</dbReference>
<dbReference type="GO" id="GO:0003724">
    <property type="term" value="F:RNA helicase activity"/>
    <property type="evidence" value="ECO:0007669"/>
    <property type="project" value="UniProtKB-EC"/>
</dbReference>
<feature type="compositionally biased region" description="Basic and acidic residues" evidence="9">
    <location>
        <begin position="666"/>
        <end position="685"/>
    </location>
</feature>
<dbReference type="SMART" id="SM00847">
    <property type="entry name" value="HA2"/>
    <property type="match status" value="1"/>
</dbReference>
<feature type="region of interest" description="Disordered" evidence="9">
    <location>
        <begin position="2002"/>
        <end position="2026"/>
    </location>
</feature>
<comment type="catalytic activity">
    <reaction evidence="7">
        <text>ATP + H2O = ADP + phosphate + H(+)</text>
        <dbReference type="Rhea" id="RHEA:13065"/>
        <dbReference type="ChEBI" id="CHEBI:15377"/>
        <dbReference type="ChEBI" id="CHEBI:15378"/>
        <dbReference type="ChEBI" id="CHEBI:30616"/>
        <dbReference type="ChEBI" id="CHEBI:43474"/>
        <dbReference type="ChEBI" id="CHEBI:456216"/>
        <dbReference type="EC" id="3.6.4.13"/>
    </reaction>
</comment>
<evidence type="ECO:0000256" key="6">
    <source>
        <dbReference type="ARBA" id="ARBA00022840"/>
    </source>
</evidence>
<feature type="compositionally biased region" description="Low complexity" evidence="9">
    <location>
        <begin position="929"/>
        <end position="938"/>
    </location>
</feature>
<dbReference type="SMART" id="SM00490">
    <property type="entry name" value="HELICc"/>
    <property type="match status" value="1"/>
</dbReference>
<dbReference type="InterPro" id="IPR041677">
    <property type="entry name" value="DNA2/NAM7_AAA_11"/>
</dbReference>
<dbReference type="InterPro" id="IPR011709">
    <property type="entry name" value="DEAD-box_helicase_OB_fold"/>
</dbReference>
<feature type="compositionally biased region" description="Low complexity" evidence="9">
    <location>
        <begin position="2888"/>
        <end position="2908"/>
    </location>
</feature>
<feature type="compositionally biased region" description="Low complexity" evidence="9">
    <location>
        <begin position="2534"/>
        <end position="2548"/>
    </location>
</feature>
<evidence type="ECO:0000256" key="2">
    <source>
        <dbReference type="ARBA" id="ARBA00012552"/>
    </source>
</evidence>
<feature type="compositionally biased region" description="Gly residues" evidence="9">
    <location>
        <begin position="1172"/>
        <end position="1299"/>
    </location>
</feature>
<sequence>MSGRGEEQQAKTGPAALPIRQFQKDILRAVADNDVVVVIGETGSGKTTQLSQILFEAGYADRGMIAVTQPRRVGAVTVAKRVAEERGVQLGREVGYAVRFEDCTSPSTRIKYLTDGTLLRECLEDPLLKRYSVIVLDEAHERSLNTDILFGLLKRLVRLRNGTGAHQPHAPGRRHSSGAAGGEGGGAEGAAGGGEAAGVGRLRLVVTSATLDGEKFSTYFGNCPVFNVPGRCYPVDIIHTREDHMSDYASAAIDTVMQIHTAQPPGDILVFLTGQAEIDKAIARLNQAVGALPAGSAGPLMALPLYASLPPDMQVRVFRPAPEGVRRCIVATNVAETSITVEGVVYVVDSGVVKQKSYQASTGMDSLDVVAISRVQATQRAGRAGRTRPGKCFRLYTRAYFDSKMPNITAPEIQRTSLVGAVLYLKSLRLDLDVLAFDFLDPPAQETLEDALRQLLVLDAIDPDGAVTALGLRMAGLPLEPGLARALLAARELGCVPQMISVAAMLSSEHVFLAGQGPGDAAAPSGKEDGRRGPDPPHTRAAKERLRGLMAEGLGDHVLLLRLWEGWAAAGCNKEFARDYGLDLRGLNFARDIRRQLEGVAGPDGSGLDKERDRGGEGDGGRKRGRGGEEAGDGGGESGGRGGNGGEERSEGSRKQPRGEASGSERVGEREWDRGKGKERSRDPDTPGVQSEAGGGARASAAQVDALRRALTIGFANKLARRLPRHNGYKTLHAVTGQLAQLHPSCCPLREDGDGLLPEFLIYHELVQTSRPFLRQVCATRAEWVGAVLPKLMSADVRRLGGGPARAAAAAAAAAADAGAAEAKAAAAGPTGPEVRRNDGQSVDAARARYLARKAQQPAAPAKGPGRRTGCTTATLRVERVEGAAAARAESGDGAAAARGERAAVVTGDGAAAARGERAAVARAERAEAATGERAAAARAERAEAATGERAAAARGEGAEVARAERAAVARAERAEAATGGTGGGGEGGEGGGGEGGTGGGGEGGTGGGGEGGTGGGGDGGTGGGGDGGVGGGGEGTPGGGGGGTPGGGGGGNPGGGGGGTPGGGGGGNPGGGGGGTPGGGGRRTGYTTATLRVERVEEAAAARADSGDGAAAARGERAAVARGEWAAAATGDGVEAARGERAEAATGDGAEAATGDGAAAARGEGAAAATGDGGGGGEGGTGGGGEGGRGGGGDGGRGGGGEGGTGGGGEGGRGGGGEGGTGGGGDGGRGGGGEGGTGGGGEGGTGGGGEGGTGGGGEGGTGGGGEGGTGGGGEGGTGGGGEGGTGGGGEGGTGGGEGSPTLALSLVTMRDDLAEATGGRLLMQRNSPSSWRCEDARDTGAAAIGGPLTPAPTPSPVGCWAAEVVLRGRPTPDAVVSISGRADFVILLWRDGRPVLRVVECKASLQPQTKFLIQLVAYKLLLTRLLAEAARANGGWVVIGGRRWAPPAEGGGVKEGLRQAAEAGVEGRVEVECLLRLRARPDGRGAAASVVEAEALSADEVASLSRQLASMLEPGGRIAAALDRRTPLHDLPYEHDSHCSMCPAAAACWADTAARGALQLSGCGASEAQKLAAAGIQDIEELASLVSNPAARGSQGNGMGGGGGSVGVERLSGVASAAGIPRAELERLAVMASVRALRRLPPGPNSAPGLGMGRSSSGPQRPAWALLPGAPPCSLPAHPHSRSEGSAYARAAAQPPLVRAFLVIAYDTSLNRLTGLTAHVAAAVPGPYSQAHKSLQADVGPLLLQLGPGQAPDGPEAEAAEGGLLRSFGKALAEAVGRVAAELALDGAAGPLLHFYVHSQAELKALLFRLEAHDPHPTSDIPSAAASSSTSSSTAAASSLESPCPARGCSAGGSKRTSASGDACRGEGGGGCNAADSVCWLTALLCARAEAGEQPMVAVLEEELRRYATPWAGTGWRAFTAVDWHRSGAASSGGGGGGSGGGGGGSGGSGAGGGGSGTGGGGAGFEWRAEAVGGAVGGEDLVAAFAPSGYLGALEPYDPSRHRQLTEGGEGWEQGQRRSQEPGAGWAAACNSGYSNGWTGPQRRECVVLVPVSVGGTAAHQRAAVDYARGAQLLPALLRAQTRALRWLEEGLTAHAGGCSGRLVSAKRPLFTVGPSSSDAASLSSQLRSLRLGASPLSAPDSAAALGPRHEFRAPHAPLASALAAAAVDCVRLNRGAELRQFWRELGAQPPAARAAEGRSGVVVIGDIQEVDVPAAPKPSAKAGSAGAGTGAGGSKVWPALVGRVLFPEGCSSWAELREAAGLGEEEPAVLLTAAPGGDAWARQDPEAAEAAFALAKLKRFAHPHLATASSASTSSSASSRDQAAGQVQAAGSTAASALSTSPQSVPLWVELAPDFLKYPVDPDALFLVGPVGLKGYPRSPASAPFVKAPGAAVVAEAAPNIAAWVAASALELLREYGSSSAYLAERMVLPPPPTAVTATAVDAEAGAALRDGDGGRPVAEEGEPVTPPPRRPAAAKGDDGEAGAGSPSGLGVTPGGVLDASPLLSPGASPAPAPSPATTRLSPSTPPPPKSPAASPSSPSASAPSPTSAPPSPETEVAHRACTAALLHPAQAACVHAFLAHPSAGSRVLLLGPPGTGKTETLAAAAIAWLAARLAAGGPMGPASAGGIVLLSGPTHTAIDEVVERLGRRLSEGALGRAAGVAAGVEGGRGKGKGEEEGGEEALRGRVALVRLVGSQQAVAPELERLGVVSRLPPKLERGVWYVVCGTLRALAKAAPGLRAAEALRSADAGRALLEGSGRGACASALVLDEGSMLFAPGLLALAGLLVSRGSLLVAGDGAQLGTIVQYDFESEMRPNVRRYRPYLSAYDYMRQLAAAPATGPSPAPPVSVCALTHSHRLPAAVTCLIAPLYRREGVLLESRPPLPGPSTAAPSTSSPASATASARTPGFLPGSPPVGRHAGPTLGPQRHAPPFPPAPGARSVWTGVGGEGLWRRLWGSDGGEGSGPAGCGCGPEGVFLVLHNEEGSSRRNEVELWLVQALMEARPRGATPGPGGDGSGSEDGGSGSGSRGSGAAEDGGPEGAGGDPSTNGGREGDGGVAVITPHRAQRRALAALGRELGWGCRVETVERMQGGEADTVIFSATVSDVSALERCADFYSSIQRANVAFSRARRRLVVVASRALLGHLPEAHAHYAGLALWRQLGLMCVERGRHVGEASVEVRGQAGNGGGRGGGVTYRCDVFEGAVLAVA</sequence>
<dbReference type="OrthoDB" id="10253254at2759"/>
<keyword evidence="6" id="KW-0067">ATP-binding</keyword>
<keyword evidence="3" id="KW-0547">Nucleotide-binding</keyword>
<dbReference type="PROSITE" id="PS51192">
    <property type="entry name" value="HELICASE_ATP_BIND_1"/>
    <property type="match status" value="1"/>
</dbReference>
<feature type="region of interest" description="Disordered" evidence="9">
    <location>
        <begin position="1128"/>
        <end position="1302"/>
    </location>
</feature>
<accession>A0A835YI26</accession>
<dbReference type="Pfam" id="PF13401">
    <property type="entry name" value="AAA_22"/>
    <property type="match status" value="1"/>
</dbReference>
<evidence type="ECO:0000256" key="8">
    <source>
        <dbReference type="ARBA" id="ARBA00048432"/>
    </source>
</evidence>
<feature type="compositionally biased region" description="Basic and acidic residues" evidence="9">
    <location>
        <begin position="607"/>
        <end position="629"/>
    </location>
</feature>
<dbReference type="InterPro" id="IPR003593">
    <property type="entry name" value="AAA+_ATPase"/>
</dbReference>
<keyword evidence="13" id="KW-1185">Reference proteome</keyword>
<feature type="compositionally biased region" description="Gly residues" evidence="9">
    <location>
        <begin position="2484"/>
        <end position="2496"/>
    </location>
</feature>
<dbReference type="GO" id="GO:0005524">
    <property type="term" value="F:ATP binding"/>
    <property type="evidence" value="ECO:0007669"/>
    <property type="project" value="UniProtKB-KW"/>
</dbReference>
<feature type="compositionally biased region" description="Gly residues" evidence="9">
    <location>
        <begin position="1932"/>
        <end position="1962"/>
    </location>
</feature>
<gene>
    <name evidence="12" type="ORF">HYH03_003225</name>
</gene>
<feature type="compositionally biased region" description="Gly residues" evidence="9">
    <location>
        <begin position="980"/>
        <end position="1084"/>
    </location>
</feature>
<feature type="domain" description="Helicase C-terminal" evidence="11">
    <location>
        <begin position="255"/>
        <end position="429"/>
    </location>
</feature>
<feature type="region of interest" description="Disordered" evidence="9">
    <location>
        <begin position="1642"/>
        <end position="1663"/>
    </location>
</feature>
<feature type="region of interest" description="Disordered" evidence="9">
    <location>
        <begin position="517"/>
        <end position="540"/>
    </location>
</feature>
<feature type="region of interest" description="Disordered" evidence="9">
    <location>
        <begin position="1819"/>
        <end position="1845"/>
    </location>
</feature>
<evidence type="ECO:0000256" key="1">
    <source>
        <dbReference type="ARBA" id="ARBA00008792"/>
    </source>
</evidence>
<dbReference type="Pfam" id="PF00271">
    <property type="entry name" value="Helicase_C"/>
    <property type="match status" value="1"/>
</dbReference>
<evidence type="ECO:0000256" key="7">
    <source>
        <dbReference type="ARBA" id="ARBA00047984"/>
    </source>
</evidence>
<evidence type="ECO:0000259" key="11">
    <source>
        <dbReference type="PROSITE" id="PS51194"/>
    </source>
</evidence>
<dbReference type="PANTHER" id="PTHR18934">
    <property type="entry name" value="ATP-DEPENDENT RNA HELICASE"/>
    <property type="match status" value="1"/>
</dbReference>
<evidence type="ECO:0000313" key="12">
    <source>
        <dbReference type="EMBL" id="KAG2499040.1"/>
    </source>
</evidence>
<proteinExistence type="inferred from homology"/>
<dbReference type="SMART" id="SM00487">
    <property type="entry name" value="DEXDc"/>
    <property type="match status" value="2"/>
</dbReference>
<organism evidence="12 13">
    <name type="scientific">Edaphochlamys debaryana</name>
    <dbReference type="NCBI Taxonomy" id="47281"/>
    <lineage>
        <taxon>Eukaryota</taxon>
        <taxon>Viridiplantae</taxon>
        <taxon>Chlorophyta</taxon>
        <taxon>core chlorophytes</taxon>
        <taxon>Chlorophyceae</taxon>
        <taxon>CS clade</taxon>
        <taxon>Chlamydomonadales</taxon>
        <taxon>Chlamydomonadales incertae sedis</taxon>
        <taxon>Edaphochlamys</taxon>
    </lineage>
</organism>
<dbReference type="Pfam" id="PF04408">
    <property type="entry name" value="WHD_HA2"/>
    <property type="match status" value="1"/>
</dbReference>
<dbReference type="Gene3D" id="1.20.120.1080">
    <property type="match status" value="1"/>
</dbReference>
<feature type="compositionally biased region" description="Low complexity" evidence="9">
    <location>
        <begin position="1145"/>
        <end position="1171"/>
    </location>
</feature>
<dbReference type="GO" id="GO:0003723">
    <property type="term" value="F:RNA binding"/>
    <property type="evidence" value="ECO:0007669"/>
    <property type="project" value="TreeGrafter"/>
</dbReference>
<feature type="compositionally biased region" description="Basic and acidic residues" evidence="9">
    <location>
        <begin position="646"/>
        <end position="658"/>
    </location>
</feature>
<comment type="similarity">
    <text evidence="1">Belongs to the DEAD box helicase family. DEAH subfamily.</text>
</comment>
<dbReference type="SUPFAM" id="SSF52540">
    <property type="entry name" value="P-loop containing nucleoside triphosphate hydrolases"/>
    <property type="match status" value="2"/>
</dbReference>
<evidence type="ECO:0000313" key="13">
    <source>
        <dbReference type="Proteomes" id="UP000612055"/>
    </source>
</evidence>
<dbReference type="Pfam" id="PF07717">
    <property type="entry name" value="OB_NTP_bind"/>
    <property type="match status" value="1"/>
</dbReference>
<feature type="compositionally biased region" description="Gly residues" evidence="9">
    <location>
        <begin position="633"/>
        <end position="645"/>
    </location>
</feature>
<dbReference type="InterPro" id="IPR049945">
    <property type="entry name" value="AAA_22"/>
</dbReference>
<dbReference type="Proteomes" id="UP000612055">
    <property type="component" value="Unassembled WGS sequence"/>
</dbReference>
<keyword evidence="5" id="KW-0347">Helicase</keyword>
<dbReference type="PANTHER" id="PTHR18934:SF234">
    <property type="entry name" value="PRE-MRNA-SPLICING FACTOR ATP-DEPENDENT RNA HELICASE DEAH4-RELATED"/>
    <property type="match status" value="1"/>
</dbReference>
<feature type="compositionally biased region" description="Low complexity" evidence="9">
    <location>
        <begin position="1824"/>
        <end position="1840"/>
    </location>
</feature>
<feature type="domain" description="Helicase ATP-binding" evidence="10">
    <location>
        <begin position="27"/>
        <end position="229"/>
    </location>
</feature>
<dbReference type="PROSITE" id="PS51194">
    <property type="entry name" value="HELICASE_CTER"/>
    <property type="match status" value="1"/>
</dbReference>
<feature type="region of interest" description="Disordered" evidence="9">
    <location>
        <begin position="598"/>
        <end position="701"/>
    </location>
</feature>
<evidence type="ECO:0000256" key="3">
    <source>
        <dbReference type="ARBA" id="ARBA00022741"/>
    </source>
</evidence>
<dbReference type="FunFam" id="3.40.50.300:FF:000578">
    <property type="entry name" value="probable ATP-dependent RNA helicase DHX35"/>
    <property type="match status" value="1"/>
</dbReference>
<dbReference type="FunFam" id="3.40.50.300:FF:000145">
    <property type="entry name" value="probable ATP-dependent RNA helicase DHX40"/>
    <property type="match status" value="1"/>
</dbReference>
<dbReference type="InterPro" id="IPR002464">
    <property type="entry name" value="DNA/RNA_helicase_DEAH_CS"/>
</dbReference>
<dbReference type="CDD" id="cd18791">
    <property type="entry name" value="SF2_C_RHA"/>
    <property type="match status" value="1"/>
</dbReference>
<feature type="compositionally biased region" description="Gly residues" evidence="9">
    <location>
        <begin position="179"/>
        <end position="192"/>
    </location>
</feature>
<dbReference type="InterPro" id="IPR041679">
    <property type="entry name" value="DNA2/NAM7-like_C"/>
</dbReference>
<feature type="region of interest" description="Disordered" evidence="9">
    <location>
        <begin position="1851"/>
        <end position="1870"/>
    </location>
</feature>
<dbReference type="InterPro" id="IPR007502">
    <property type="entry name" value="Helicase-assoc_dom"/>
</dbReference>
<feature type="region of interest" description="Disordered" evidence="9">
    <location>
        <begin position="1929"/>
        <end position="1962"/>
    </location>
</feature>
<feature type="compositionally biased region" description="Gly residues" evidence="9">
    <location>
        <begin position="3011"/>
        <end position="3031"/>
    </location>
</feature>
<dbReference type="Gene3D" id="3.40.50.300">
    <property type="entry name" value="P-loop containing nucleotide triphosphate hydrolases"/>
    <property type="match status" value="4"/>
</dbReference>
<dbReference type="InterPro" id="IPR014001">
    <property type="entry name" value="Helicase_ATP-bd"/>
</dbReference>
<evidence type="ECO:0000256" key="5">
    <source>
        <dbReference type="ARBA" id="ARBA00022806"/>
    </source>
</evidence>
<dbReference type="InterPro" id="IPR001650">
    <property type="entry name" value="Helicase_C-like"/>
</dbReference>
<reference evidence="12" key="1">
    <citation type="journal article" date="2020" name="bioRxiv">
        <title>Comparative genomics of Chlamydomonas.</title>
        <authorList>
            <person name="Craig R.J."/>
            <person name="Hasan A.R."/>
            <person name="Ness R.W."/>
            <person name="Keightley P.D."/>
        </authorList>
    </citation>
    <scope>NUCLEOTIDE SEQUENCE</scope>
    <source>
        <strain evidence="12">CCAP 11/70</strain>
    </source>
</reference>
<dbReference type="SMART" id="SM00382">
    <property type="entry name" value="AAA"/>
    <property type="match status" value="2"/>
</dbReference>
<comment type="catalytic activity">
    <reaction evidence="8">
        <text>ATP + H2O = ADP + phosphate + H(+)</text>
        <dbReference type="Rhea" id="RHEA:13065"/>
        <dbReference type="ChEBI" id="CHEBI:15377"/>
        <dbReference type="ChEBI" id="CHEBI:15378"/>
        <dbReference type="ChEBI" id="CHEBI:30616"/>
        <dbReference type="ChEBI" id="CHEBI:43474"/>
        <dbReference type="ChEBI" id="CHEBI:456216"/>
        <dbReference type="EC" id="3.6.4.12"/>
    </reaction>
    <physiologicalReaction direction="left-to-right" evidence="8">
        <dbReference type="Rhea" id="RHEA:13066"/>
    </physiologicalReaction>
</comment>
<evidence type="ECO:0000256" key="9">
    <source>
        <dbReference type="SAM" id="MobiDB-lite"/>
    </source>
</evidence>
<feature type="region of interest" description="Disordered" evidence="9">
    <location>
        <begin position="3006"/>
        <end position="3059"/>
    </location>
</feature>
<dbReference type="Pfam" id="PF21010">
    <property type="entry name" value="HA2_C"/>
    <property type="match status" value="1"/>
</dbReference>
<feature type="compositionally biased region" description="Basic and acidic residues" evidence="9">
    <location>
        <begin position="957"/>
        <end position="976"/>
    </location>
</feature>
<feature type="compositionally biased region" description="Low complexity" evidence="9">
    <location>
        <begin position="945"/>
        <end position="956"/>
    </location>
</feature>
<protein>
    <recommendedName>
        <fullName evidence="2">RNA helicase</fullName>
        <ecNumber evidence="2">3.6.4.13</ecNumber>
    </recommendedName>
</protein>
<feature type="region of interest" description="Disordered" evidence="9">
    <location>
        <begin position="163"/>
        <end position="192"/>
    </location>
</feature>
<feature type="region of interest" description="Disordered" evidence="9">
    <location>
        <begin position="2882"/>
        <end position="2946"/>
    </location>
</feature>
<feature type="region of interest" description="Disordered" evidence="9">
    <location>
        <begin position="2450"/>
        <end position="2558"/>
    </location>
</feature>
<dbReference type="Pfam" id="PF13086">
    <property type="entry name" value="AAA_11"/>
    <property type="match status" value="1"/>
</dbReference>
<dbReference type="GO" id="GO:0016887">
    <property type="term" value="F:ATP hydrolysis activity"/>
    <property type="evidence" value="ECO:0007669"/>
    <property type="project" value="InterPro"/>
</dbReference>
<dbReference type="InterPro" id="IPR048333">
    <property type="entry name" value="HA2_WH"/>
</dbReference>
<dbReference type="GO" id="GO:0003678">
    <property type="term" value="F:DNA helicase activity"/>
    <property type="evidence" value="ECO:0007669"/>
    <property type="project" value="UniProtKB-EC"/>
</dbReference>
<comment type="caution">
    <text evidence="12">The sequence shown here is derived from an EMBL/GenBank/DDBJ whole genome shotgun (WGS) entry which is preliminary data.</text>
</comment>
<dbReference type="Pfam" id="PF13087">
    <property type="entry name" value="AAA_12"/>
    <property type="match status" value="1"/>
</dbReference>
<feature type="compositionally biased region" description="Basic and acidic residues" evidence="9">
    <location>
        <begin position="526"/>
        <end position="540"/>
    </location>
</feature>
<dbReference type="EMBL" id="JAEHOE010000008">
    <property type="protein sequence ID" value="KAG2499040.1"/>
    <property type="molecule type" value="Genomic_DNA"/>
</dbReference>
<keyword evidence="4" id="KW-0378">Hydrolase</keyword>
<feature type="region of interest" description="Disordered" evidence="9">
    <location>
        <begin position="924"/>
        <end position="1086"/>
    </location>
</feature>
<evidence type="ECO:0000259" key="10">
    <source>
        <dbReference type="PROSITE" id="PS51192"/>
    </source>
</evidence>
<name>A0A835YI26_9CHLO</name>